<comment type="caution">
    <text evidence="8">The sequence shown here is derived from an EMBL/GenBank/DDBJ whole genome shotgun (WGS) entry which is preliminary data.</text>
</comment>
<dbReference type="Proteomes" id="UP001634394">
    <property type="component" value="Unassembled WGS sequence"/>
</dbReference>
<feature type="region of interest" description="Disordered" evidence="6">
    <location>
        <begin position="222"/>
        <end position="248"/>
    </location>
</feature>
<dbReference type="PROSITE" id="PS01282">
    <property type="entry name" value="BIR_REPEAT_1"/>
    <property type="match status" value="1"/>
</dbReference>
<reference evidence="8 9" key="1">
    <citation type="submission" date="2024-11" db="EMBL/GenBank/DDBJ databases">
        <title>Chromosome-level genome assembly of the freshwater bivalve Anodonta woodiana.</title>
        <authorList>
            <person name="Chen X."/>
        </authorList>
    </citation>
    <scope>NUCLEOTIDE SEQUENCE [LARGE SCALE GENOMIC DNA]</scope>
    <source>
        <strain evidence="8">MN2024</strain>
        <tissue evidence="8">Gills</tissue>
    </source>
</reference>
<dbReference type="AlphaFoldDB" id="A0ABD3X9Z6"/>
<evidence type="ECO:0000313" key="8">
    <source>
        <dbReference type="EMBL" id="KAL3883084.1"/>
    </source>
</evidence>
<dbReference type="InterPro" id="IPR001370">
    <property type="entry name" value="BIR_rpt"/>
</dbReference>
<evidence type="ECO:0000256" key="2">
    <source>
        <dbReference type="ARBA" id="ARBA00022703"/>
    </source>
</evidence>
<gene>
    <name evidence="8" type="ORF">ACJMK2_029377</name>
</gene>
<dbReference type="InterPro" id="IPR050784">
    <property type="entry name" value="IAP"/>
</dbReference>
<evidence type="ECO:0000259" key="7">
    <source>
        <dbReference type="PROSITE" id="PS50089"/>
    </source>
</evidence>
<dbReference type="InterPro" id="IPR001841">
    <property type="entry name" value="Znf_RING"/>
</dbReference>
<dbReference type="Pfam" id="PF00653">
    <property type="entry name" value="BIR"/>
    <property type="match status" value="1"/>
</dbReference>
<feature type="domain" description="RING-type" evidence="7">
    <location>
        <begin position="630"/>
        <end position="664"/>
    </location>
</feature>
<dbReference type="CDD" id="cd00022">
    <property type="entry name" value="BIR"/>
    <property type="match status" value="1"/>
</dbReference>
<evidence type="ECO:0000256" key="3">
    <source>
        <dbReference type="ARBA" id="ARBA00022771"/>
    </source>
</evidence>
<accession>A0ABD3X9Z6</accession>
<evidence type="ECO:0000256" key="4">
    <source>
        <dbReference type="ARBA" id="ARBA00022833"/>
    </source>
</evidence>
<dbReference type="PANTHER" id="PTHR10044">
    <property type="entry name" value="INHIBITOR OF APOPTOSIS"/>
    <property type="match status" value="1"/>
</dbReference>
<dbReference type="InterPro" id="IPR013083">
    <property type="entry name" value="Znf_RING/FYVE/PHD"/>
</dbReference>
<keyword evidence="9" id="KW-1185">Reference proteome</keyword>
<dbReference type="PANTHER" id="PTHR10044:SF139">
    <property type="entry name" value="DEATH-ASSOCIATED INHIBITOR OF APOPTOSIS 2"/>
    <property type="match status" value="1"/>
</dbReference>
<evidence type="ECO:0000256" key="5">
    <source>
        <dbReference type="PROSITE-ProRule" id="PRU00175"/>
    </source>
</evidence>
<evidence type="ECO:0000256" key="6">
    <source>
        <dbReference type="SAM" id="MobiDB-lite"/>
    </source>
</evidence>
<feature type="region of interest" description="Disordered" evidence="6">
    <location>
        <begin position="577"/>
        <end position="612"/>
    </location>
</feature>
<dbReference type="PROSITE" id="PS50089">
    <property type="entry name" value="ZF_RING_2"/>
    <property type="match status" value="1"/>
</dbReference>
<keyword evidence="3 5" id="KW-0863">Zinc-finger</keyword>
<feature type="compositionally biased region" description="Polar residues" evidence="6">
    <location>
        <begin position="225"/>
        <end position="237"/>
    </location>
</feature>
<dbReference type="GO" id="GO:0008270">
    <property type="term" value="F:zinc ion binding"/>
    <property type="evidence" value="ECO:0007669"/>
    <property type="project" value="UniProtKB-KW"/>
</dbReference>
<sequence length="677" mass="76306">MARLTDCNVIILSLQDAKKNSRMKICEETFGMIENGAIVIGKLFKTIYFYPDPFSSYDVQAHMTKNSCTIFPSVHTCLCSLNQQRQNVVLVVNKLTYVTDKTVSLAQTLHDLSNEYGNIFELEYDAVNNCLKEKIKSIKRVKDVSSLKYGIIPPRKMGEELNNKSYCPNLKPFAISSIPIFRTNNEYPASLMDVVNSKIDPYSLTAEQSSLGEIVPDCAEEDSLSARSTTLSPQSHQTRNRNSDVHNATVNYNNPTLIERLEVASGSGVIPPSLNGSLEQNGNHQQSPRYPGYRTYHFINISIKKKELKLVFPTHLKLEGDSDNYFTGVHEPTRGFLQKPSRGRIDTRMAKIRRSSCCRFALLLLEAFPTMAVSWGVTGGSSDPVFTDSDHIRSPQYQAYRVRLSTFTKWPSSMTQKPEEVAQAGFYYTGINDVVRCFACDGGLKNWDPGDDPWIEHARWFSQCPFVKKVKGQDFIELVKRMIDAMDEEEEAVVDSTFQRNNVLVNQSESQQLSVGNDIDEPSQLDTDAAQAVIEMGYSKSAVAMAIDILISNDKKGYTAEDILCILLEKEDRGELLPTDSNSELPQNQSKSFRSTQNVKEDTECDTENDNGDTQTILRENKSLKSMVTCIKCKQQARNMLFLPCTHHCLCHICAAKCSLCPMCYRTIKQKIKTFMI</sequence>
<evidence type="ECO:0000313" key="9">
    <source>
        <dbReference type="Proteomes" id="UP001634394"/>
    </source>
</evidence>
<dbReference type="EMBL" id="JBJQND010000003">
    <property type="protein sequence ID" value="KAL3883084.1"/>
    <property type="molecule type" value="Genomic_DNA"/>
</dbReference>
<dbReference type="Pfam" id="PF13920">
    <property type="entry name" value="zf-C3HC4_3"/>
    <property type="match status" value="1"/>
</dbReference>
<dbReference type="SMART" id="SM00238">
    <property type="entry name" value="BIR"/>
    <property type="match status" value="1"/>
</dbReference>
<dbReference type="Gene3D" id="1.10.1170.10">
    <property type="entry name" value="Inhibitor Of Apoptosis Protein (2mihbC-IAP-1), Chain A"/>
    <property type="match status" value="1"/>
</dbReference>
<dbReference type="PROSITE" id="PS50143">
    <property type="entry name" value="BIR_REPEAT_2"/>
    <property type="match status" value="1"/>
</dbReference>
<dbReference type="SUPFAM" id="SSF57924">
    <property type="entry name" value="Inhibitor of apoptosis (IAP) repeat"/>
    <property type="match status" value="1"/>
</dbReference>
<dbReference type="GO" id="GO:0006915">
    <property type="term" value="P:apoptotic process"/>
    <property type="evidence" value="ECO:0007669"/>
    <property type="project" value="UniProtKB-KW"/>
</dbReference>
<protein>
    <recommendedName>
        <fullName evidence="7">RING-type domain-containing protein</fullName>
    </recommendedName>
</protein>
<organism evidence="8 9">
    <name type="scientific">Sinanodonta woodiana</name>
    <name type="common">Chinese pond mussel</name>
    <name type="synonym">Anodonta woodiana</name>
    <dbReference type="NCBI Taxonomy" id="1069815"/>
    <lineage>
        <taxon>Eukaryota</taxon>
        <taxon>Metazoa</taxon>
        <taxon>Spiralia</taxon>
        <taxon>Lophotrochozoa</taxon>
        <taxon>Mollusca</taxon>
        <taxon>Bivalvia</taxon>
        <taxon>Autobranchia</taxon>
        <taxon>Heteroconchia</taxon>
        <taxon>Palaeoheterodonta</taxon>
        <taxon>Unionida</taxon>
        <taxon>Unionoidea</taxon>
        <taxon>Unionidae</taxon>
        <taxon>Unioninae</taxon>
        <taxon>Sinanodonta</taxon>
    </lineage>
</organism>
<feature type="compositionally biased region" description="Polar residues" evidence="6">
    <location>
        <begin position="579"/>
        <end position="598"/>
    </location>
</feature>
<proteinExistence type="inferred from homology"/>
<name>A0ABD3X9Z6_SINWO</name>
<keyword evidence="2" id="KW-0053">Apoptosis</keyword>
<keyword evidence="4" id="KW-0862">Zinc</keyword>
<keyword evidence="3 5" id="KW-0479">Metal-binding</keyword>
<dbReference type="Gene3D" id="3.30.40.10">
    <property type="entry name" value="Zinc/RING finger domain, C3HC4 (zinc finger)"/>
    <property type="match status" value="1"/>
</dbReference>
<dbReference type="FunFam" id="1.10.1170.10:FF:000003">
    <property type="entry name" value="E3 ubiquitin-protein ligase XIAP"/>
    <property type="match status" value="1"/>
</dbReference>
<evidence type="ECO:0000256" key="1">
    <source>
        <dbReference type="ARBA" id="ARBA00006672"/>
    </source>
</evidence>
<comment type="similarity">
    <text evidence="1">Belongs to the IAP family.</text>
</comment>